<dbReference type="Pfam" id="PF00787">
    <property type="entry name" value="PX"/>
    <property type="match status" value="1"/>
</dbReference>
<dbReference type="GO" id="GO:0031901">
    <property type="term" value="C:early endosome membrane"/>
    <property type="evidence" value="ECO:0007669"/>
    <property type="project" value="TreeGrafter"/>
</dbReference>
<dbReference type="InterPro" id="IPR001683">
    <property type="entry name" value="PX_dom"/>
</dbReference>
<dbReference type="PROSITE" id="PS50195">
    <property type="entry name" value="PX"/>
    <property type="match status" value="1"/>
</dbReference>
<dbReference type="GO" id="GO:0035091">
    <property type="term" value="F:phosphatidylinositol binding"/>
    <property type="evidence" value="ECO:0007669"/>
    <property type="project" value="InterPro"/>
</dbReference>
<evidence type="ECO:0000259" key="2">
    <source>
        <dbReference type="PROSITE" id="PS50195"/>
    </source>
</evidence>
<dbReference type="InterPro" id="IPR036871">
    <property type="entry name" value="PX_dom_sf"/>
</dbReference>
<dbReference type="GO" id="GO:0005829">
    <property type="term" value="C:cytosol"/>
    <property type="evidence" value="ECO:0007669"/>
    <property type="project" value="GOC"/>
</dbReference>
<organism evidence="3">
    <name type="scientific">Arcella intermedia</name>
    <dbReference type="NCBI Taxonomy" id="1963864"/>
    <lineage>
        <taxon>Eukaryota</taxon>
        <taxon>Amoebozoa</taxon>
        <taxon>Tubulinea</taxon>
        <taxon>Elardia</taxon>
        <taxon>Arcellinida</taxon>
        <taxon>Sphaerothecina</taxon>
        <taxon>Arcellidae</taxon>
        <taxon>Arcella</taxon>
    </lineage>
</organism>
<feature type="domain" description="PX" evidence="2">
    <location>
        <begin position="1"/>
        <end position="90"/>
    </location>
</feature>
<dbReference type="AlphaFoldDB" id="A0A6B2LNM7"/>
<dbReference type="InterPro" id="IPR028662">
    <property type="entry name" value="SNX8/Mvp1"/>
</dbReference>
<evidence type="ECO:0000313" key="3">
    <source>
        <dbReference type="EMBL" id="NDV38331.1"/>
    </source>
</evidence>
<reference evidence="3" key="1">
    <citation type="journal article" date="2020" name="J. Eukaryot. Microbiol.">
        <title>De novo Sequencing, Assembly and Annotation of the Transcriptome for the Free-Living Testate Amoeba Arcella intermedia.</title>
        <authorList>
            <person name="Ribeiro G.M."/>
            <person name="Porfirio-Sousa A.L."/>
            <person name="Maurer-Alcala X.X."/>
            <person name="Katz L.A."/>
            <person name="Lahr D.J.G."/>
        </authorList>
    </citation>
    <scope>NUCLEOTIDE SEQUENCE</scope>
</reference>
<proteinExistence type="predicted"/>
<accession>A0A6B2LNM7</accession>
<comment type="subcellular location">
    <subcellularLocation>
        <location evidence="1">Membrane</location>
        <topology evidence="1">Peripheral membrane protein</topology>
        <orientation evidence="1">Cytoplasmic side</orientation>
    </subcellularLocation>
</comment>
<dbReference type="Gene3D" id="3.30.1520.10">
    <property type="entry name" value="Phox-like domain"/>
    <property type="match status" value="1"/>
</dbReference>
<dbReference type="PANTHER" id="PTHR46571:SF1">
    <property type="entry name" value="SORTING NEXIN-8"/>
    <property type="match status" value="1"/>
</dbReference>
<dbReference type="SUPFAM" id="SSF64268">
    <property type="entry name" value="PX domain"/>
    <property type="match status" value="1"/>
</dbReference>
<dbReference type="SMART" id="SM00312">
    <property type="entry name" value="PX"/>
    <property type="match status" value="1"/>
</dbReference>
<dbReference type="EMBL" id="GIBP01009362">
    <property type="protein sequence ID" value="NDV38331.1"/>
    <property type="molecule type" value="Transcribed_RNA"/>
</dbReference>
<evidence type="ECO:0000256" key="1">
    <source>
        <dbReference type="ARBA" id="ARBA00004287"/>
    </source>
</evidence>
<dbReference type="GO" id="GO:0006886">
    <property type="term" value="P:intracellular protein transport"/>
    <property type="evidence" value="ECO:0007669"/>
    <property type="project" value="TreeGrafter"/>
</dbReference>
<dbReference type="PANTHER" id="PTHR46571">
    <property type="entry name" value="SORTING NEXIN-8"/>
    <property type="match status" value="1"/>
</dbReference>
<name>A0A6B2LNM7_9EUKA</name>
<dbReference type="CDD" id="cd06093">
    <property type="entry name" value="PX_domain"/>
    <property type="match status" value="1"/>
</dbReference>
<protein>
    <recommendedName>
        <fullName evidence="2">PX domain-containing protein</fullName>
    </recommendedName>
</protein>
<dbReference type="GO" id="GO:0034498">
    <property type="term" value="P:early endosome to Golgi transport"/>
    <property type="evidence" value="ECO:0007669"/>
    <property type="project" value="TreeGrafter"/>
</dbReference>
<sequence length="157" mass="18335">MNTKRDNNATVSVQRRYNEFYSLYQNLKIEFPYLILPPFPEKSLNPLVNNEFLEHRRKGLEKFMRKVLHHPELPFSLSVQAFMTIPVLDKDFVQKTGSVTGFISSSISTAVGGGPTSYKEIDPKYDEYKAYYTNLERSSQGLVFCCRYTQMQMDYLF</sequence>